<organism evidence="6 7">
    <name type="scientific">Cryomyces minteri</name>
    <dbReference type="NCBI Taxonomy" id="331657"/>
    <lineage>
        <taxon>Eukaryota</taxon>
        <taxon>Fungi</taxon>
        <taxon>Dikarya</taxon>
        <taxon>Ascomycota</taxon>
        <taxon>Pezizomycotina</taxon>
        <taxon>Dothideomycetes</taxon>
        <taxon>Dothideomycetes incertae sedis</taxon>
        <taxon>Cryomyces</taxon>
    </lineage>
</organism>
<protein>
    <recommendedName>
        <fullName evidence="5">Helicase C-terminal domain-containing protein</fullName>
    </recommendedName>
</protein>
<evidence type="ECO:0000313" key="6">
    <source>
        <dbReference type="EMBL" id="TKA68582.1"/>
    </source>
</evidence>
<proteinExistence type="predicted"/>
<dbReference type="GO" id="GO:0016787">
    <property type="term" value="F:hydrolase activity"/>
    <property type="evidence" value="ECO:0007669"/>
    <property type="project" value="UniProtKB-KW"/>
</dbReference>
<dbReference type="GO" id="GO:0008094">
    <property type="term" value="F:ATP-dependent activity, acting on DNA"/>
    <property type="evidence" value="ECO:0007669"/>
    <property type="project" value="TreeGrafter"/>
</dbReference>
<evidence type="ECO:0000259" key="5">
    <source>
        <dbReference type="PROSITE" id="PS51194"/>
    </source>
</evidence>
<evidence type="ECO:0000313" key="7">
    <source>
        <dbReference type="Proteomes" id="UP000308768"/>
    </source>
</evidence>
<comment type="caution">
    <text evidence="6">The sequence shown here is derived from an EMBL/GenBank/DDBJ whole genome shotgun (WGS) entry which is preliminary data.</text>
</comment>
<sequence length="808" mass="89823">MEGALRILVMEDMKRALPSAEALRNYDVIIFSRTRFEQESRDGSDDEGRRLTSSPAMYDLYSSPLKQLHFLRVIIDEGHSFSSPNTNAARVADKLVRADYRWVVSGTPAKDLLGIEMDLAAIEGTVERQSATSLRDLAVEQRKQFSLEEESSGAAKSLGLLASHFLKVRPWAGAGIGEKPAEWEEYIYRHEHLRRRTFSGFSLCFRSTLEAMVVKTRPEDVDRDIELPPLSHRIVRLEPSFYDKLIANVFILVLTANAVTSERTDADYLFHKNSQKPRYQLIANLRQSAFFWTGFSKADVAAAVEHSIKYLTKDGTSCTEEDRQLLNECVTIAGTILRSQGWESMSKSHEMGLFLQKWPAESADFWTFDDSREPLLTGVSQALQAQAHVNGNLHSADPSEGLPGIGLRALTSLRAEMAEGVTAQDAKNETTMKMGVPSSSVHGEPPAASRPTLSVNTKISPKKSSTIPAKRRTSETTVRPVETHYAAKSTDASLEKRIQPVDNQTELSMGSPLRKTQVVGTTSAKLSYLLDRVMEFHEEEKILIFYDGENSAYYIAQALELLDVPHLIYAKTLTAQQRSEYVVVFDQNEKFRVLLMDVKQAAYGLNLSSASRVFFVNPVCRPNIEAQAIKRAHRIGQTRPVEVETLVLEGTIEEAMLERANAMTRYEHFDAKTLEDDEKIQRIIQQARVVHVDLDDATGYGQMARLQTPQQLFARPNRGAASFLENPFPNPFPSASKPSKIDSRPTKRQRQKRSVEPSSFTCGGSDETGLSSDIDLTLAPHVGLSLGASSIPSSSGGPPGAQITPKIV</sequence>
<dbReference type="PANTHER" id="PTHR45626">
    <property type="entry name" value="TRANSCRIPTION TERMINATION FACTOR 2-RELATED"/>
    <property type="match status" value="1"/>
</dbReference>
<evidence type="ECO:0000256" key="2">
    <source>
        <dbReference type="ARBA" id="ARBA00022801"/>
    </source>
</evidence>
<dbReference type="InterPro" id="IPR050628">
    <property type="entry name" value="SNF2_RAD54_helicase_TF"/>
</dbReference>
<feature type="domain" description="Helicase C-terminal" evidence="5">
    <location>
        <begin position="529"/>
        <end position="684"/>
    </location>
</feature>
<feature type="region of interest" description="Disordered" evidence="4">
    <location>
        <begin position="722"/>
        <end position="808"/>
    </location>
</feature>
<dbReference type="SUPFAM" id="SSF52540">
    <property type="entry name" value="P-loop containing nucleoside triphosphate hydrolases"/>
    <property type="match status" value="1"/>
</dbReference>
<dbReference type="OrthoDB" id="2801544at2759"/>
<dbReference type="GO" id="GO:0005524">
    <property type="term" value="F:ATP binding"/>
    <property type="evidence" value="ECO:0007669"/>
    <property type="project" value="UniProtKB-KW"/>
</dbReference>
<dbReference type="GO" id="GO:0006281">
    <property type="term" value="P:DNA repair"/>
    <property type="evidence" value="ECO:0007669"/>
    <property type="project" value="TreeGrafter"/>
</dbReference>
<dbReference type="InterPro" id="IPR001650">
    <property type="entry name" value="Helicase_C-like"/>
</dbReference>
<dbReference type="AlphaFoldDB" id="A0A4U0WXS4"/>
<gene>
    <name evidence="6" type="ORF">B0A49_11473</name>
</gene>
<dbReference type="InterPro" id="IPR027417">
    <property type="entry name" value="P-loop_NTPase"/>
</dbReference>
<dbReference type="Proteomes" id="UP000308768">
    <property type="component" value="Unassembled WGS sequence"/>
</dbReference>
<evidence type="ECO:0000256" key="1">
    <source>
        <dbReference type="ARBA" id="ARBA00022741"/>
    </source>
</evidence>
<dbReference type="PANTHER" id="PTHR45626:SF51">
    <property type="entry name" value="SNF2-RELATED DOMAIN-CONTAINING PROTEIN"/>
    <property type="match status" value="1"/>
</dbReference>
<dbReference type="PROSITE" id="PS51194">
    <property type="entry name" value="HELICASE_CTER"/>
    <property type="match status" value="1"/>
</dbReference>
<feature type="region of interest" description="Disordered" evidence="4">
    <location>
        <begin position="435"/>
        <end position="479"/>
    </location>
</feature>
<dbReference type="InterPro" id="IPR049730">
    <property type="entry name" value="SNF2/RAD54-like_C"/>
</dbReference>
<evidence type="ECO:0000256" key="4">
    <source>
        <dbReference type="SAM" id="MobiDB-lite"/>
    </source>
</evidence>
<accession>A0A4U0WXS4</accession>
<dbReference type="STRING" id="331657.A0A4U0WXS4"/>
<dbReference type="CDD" id="cd18793">
    <property type="entry name" value="SF2_C_SNF"/>
    <property type="match status" value="1"/>
</dbReference>
<dbReference type="GO" id="GO:0005634">
    <property type="term" value="C:nucleus"/>
    <property type="evidence" value="ECO:0007669"/>
    <property type="project" value="TreeGrafter"/>
</dbReference>
<dbReference type="InterPro" id="IPR038718">
    <property type="entry name" value="SNF2-like_sf"/>
</dbReference>
<dbReference type="Pfam" id="PF00271">
    <property type="entry name" value="Helicase_C"/>
    <property type="match status" value="1"/>
</dbReference>
<dbReference type="Gene3D" id="3.40.50.300">
    <property type="entry name" value="P-loop containing nucleotide triphosphate hydrolases"/>
    <property type="match status" value="1"/>
</dbReference>
<evidence type="ECO:0000256" key="3">
    <source>
        <dbReference type="ARBA" id="ARBA00022840"/>
    </source>
</evidence>
<keyword evidence="2" id="KW-0378">Hydrolase</keyword>
<keyword evidence="1" id="KW-0547">Nucleotide-binding</keyword>
<dbReference type="InterPro" id="IPR000330">
    <property type="entry name" value="SNF2_N"/>
</dbReference>
<name>A0A4U0WXS4_9PEZI</name>
<dbReference type="Pfam" id="PF00176">
    <property type="entry name" value="SNF2-rel_dom"/>
    <property type="match status" value="1"/>
</dbReference>
<feature type="compositionally biased region" description="Polar residues" evidence="4">
    <location>
        <begin position="451"/>
        <end position="467"/>
    </location>
</feature>
<dbReference type="Gene3D" id="3.40.50.10810">
    <property type="entry name" value="Tandem AAA-ATPase domain"/>
    <property type="match status" value="1"/>
</dbReference>
<reference evidence="6 7" key="1">
    <citation type="submission" date="2017-03" db="EMBL/GenBank/DDBJ databases">
        <title>Genomes of endolithic fungi from Antarctica.</title>
        <authorList>
            <person name="Coleine C."/>
            <person name="Masonjones S."/>
            <person name="Stajich J.E."/>
        </authorList>
    </citation>
    <scope>NUCLEOTIDE SEQUENCE [LARGE SCALE GENOMIC DNA]</scope>
    <source>
        <strain evidence="6 7">CCFEE 5187</strain>
    </source>
</reference>
<keyword evidence="7" id="KW-1185">Reference proteome</keyword>
<feature type="compositionally biased region" description="Low complexity" evidence="4">
    <location>
        <begin position="783"/>
        <end position="796"/>
    </location>
</feature>
<keyword evidence="3" id="KW-0067">ATP-binding</keyword>
<dbReference type="EMBL" id="NAJN01000805">
    <property type="protein sequence ID" value="TKA68582.1"/>
    <property type="molecule type" value="Genomic_DNA"/>
</dbReference>